<comment type="caution">
    <text evidence="3">The sequence shown here is derived from an EMBL/GenBank/DDBJ whole genome shotgun (WGS) entry which is preliminary data.</text>
</comment>
<evidence type="ECO:0000259" key="2">
    <source>
        <dbReference type="Pfam" id="PF26538"/>
    </source>
</evidence>
<dbReference type="RefSeq" id="WP_172272888.1">
    <property type="nucleotide sequence ID" value="NZ_CASGMU010000001.1"/>
</dbReference>
<feature type="domain" description="DUF8177" evidence="2">
    <location>
        <begin position="22"/>
        <end position="104"/>
    </location>
</feature>
<feature type="chain" id="PRO_5045382387" description="DUF8177 domain-containing protein" evidence="1">
    <location>
        <begin position="20"/>
        <end position="123"/>
    </location>
</feature>
<keyword evidence="4" id="KW-1185">Reference proteome</keyword>
<feature type="signal peptide" evidence="1">
    <location>
        <begin position="1"/>
        <end position="19"/>
    </location>
</feature>
<dbReference type="Pfam" id="PF26538">
    <property type="entry name" value="DUF8177"/>
    <property type="match status" value="1"/>
</dbReference>
<proteinExistence type="predicted"/>
<dbReference type="Proteomes" id="UP000714420">
    <property type="component" value="Unassembled WGS sequence"/>
</dbReference>
<accession>A0ABX2ALH4</accession>
<evidence type="ECO:0000313" key="3">
    <source>
        <dbReference type="EMBL" id="NPD91107.1"/>
    </source>
</evidence>
<reference evidence="3 4" key="1">
    <citation type="submission" date="2020-05" db="EMBL/GenBank/DDBJ databases">
        <title>Distinct polysaccharide utilization as determinants for interspecies competition between intestinal Prevotella spp.</title>
        <authorList>
            <person name="Galvez E.J.C."/>
            <person name="Iljazovic A."/>
            <person name="Strowig T."/>
        </authorList>
    </citation>
    <scope>NUCLEOTIDE SEQUENCE [LARGE SCALE GENOMIC DNA]</scope>
    <source>
        <strain evidence="3 4">PMUR</strain>
    </source>
</reference>
<evidence type="ECO:0000313" key="4">
    <source>
        <dbReference type="Proteomes" id="UP000714420"/>
    </source>
</evidence>
<dbReference type="InterPro" id="IPR058490">
    <property type="entry name" value="DUF8177"/>
</dbReference>
<evidence type="ECO:0000256" key="1">
    <source>
        <dbReference type="SAM" id="SignalP"/>
    </source>
</evidence>
<organism evidence="3 4">
    <name type="scientific">Xylanibacter muris</name>
    <dbReference type="NCBI Taxonomy" id="2736290"/>
    <lineage>
        <taxon>Bacteria</taxon>
        <taxon>Pseudomonadati</taxon>
        <taxon>Bacteroidota</taxon>
        <taxon>Bacteroidia</taxon>
        <taxon>Bacteroidales</taxon>
        <taxon>Prevotellaceae</taxon>
        <taxon>Xylanibacter</taxon>
    </lineage>
</organism>
<gene>
    <name evidence="3" type="ORF">HPS56_01810</name>
</gene>
<dbReference type="EMBL" id="JABKKF010000001">
    <property type="protein sequence ID" value="NPD91107.1"/>
    <property type="molecule type" value="Genomic_DNA"/>
</dbReference>
<name>A0ABX2ALH4_9BACT</name>
<protein>
    <recommendedName>
        <fullName evidence="2">DUF8177 domain-containing protein</fullName>
    </recommendedName>
</protein>
<sequence length="123" mass="14051">MKKLIFMTLLGLITCSTWASSKFKSLNNFKNKTTVIVEVNSVNSKHILEDVVFHNNGTAYKCKELKTTHTGRTLTISAGFKKFKTFNNCYLTFMLNGKLQKVQVISDTHCNNTHCNKQQCCRH</sequence>
<keyword evidence="1" id="KW-0732">Signal</keyword>